<evidence type="ECO:0000256" key="3">
    <source>
        <dbReference type="ARBA" id="ARBA00022741"/>
    </source>
</evidence>
<dbReference type="AlphaFoldDB" id="A0A1M6K0T4"/>
<dbReference type="OrthoDB" id="9807403at2"/>
<dbReference type="GO" id="GO:0005737">
    <property type="term" value="C:cytoplasm"/>
    <property type="evidence" value="ECO:0007669"/>
    <property type="project" value="UniProtKB-SubCell"/>
</dbReference>
<comment type="caution">
    <text evidence="6">Lacks conserved residue(s) required for the propagation of feature annotation.</text>
</comment>
<evidence type="ECO:0000256" key="1">
    <source>
        <dbReference type="ARBA" id="ARBA00022598"/>
    </source>
</evidence>
<dbReference type="GO" id="GO:0032267">
    <property type="term" value="F:tRNA(Ile)-lysidine synthase activity"/>
    <property type="evidence" value="ECO:0007669"/>
    <property type="project" value="UniProtKB-EC"/>
</dbReference>
<evidence type="ECO:0000259" key="7">
    <source>
        <dbReference type="Pfam" id="PF01171"/>
    </source>
</evidence>
<dbReference type="GO" id="GO:0005524">
    <property type="term" value="F:ATP binding"/>
    <property type="evidence" value="ECO:0007669"/>
    <property type="project" value="UniProtKB-KW"/>
</dbReference>
<dbReference type="STRING" id="198092.SAMN02745194_02778"/>
<evidence type="ECO:0000313" key="9">
    <source>
        <dbReference type="Proteomes" id="UP000184387"/>
    </source>
</evidence>
<gene>
    <name evidence="6" type="primary">tilS</name>
    <name evidence="8" type="ORF">SAMN02745194_02778</name>
</gene>
<evidence type="ECO:0000313" key="8">
    <source>
        <dbReference type="EMBL" id="SHJ52549.1"/>
    </source>
</evidence>
<dbReference type="Proteomes" id="UP000184387">
    <property type="component" value="Unassembled WGS sequence"/>
</dbReference>
<keyword evidence="6" id="KW-0963">Cytoplasm</keyword>
<dbReference type="RefSeq" id="WP_073135687.1">
    <property type="nucleotide sequence ID" value="NZ_FQZF01000015.1"/>
</dbReference>
<dbReference type="HAMAP" id="MF_01161">
    <property type="entry name" value="tRNA_Ile_lys_synt"/>
    <property type="match status" value="1"/>
</dbReference>
<dbReference type="InterPro" id="IPR012795">
    <property type="entry name" value="tRNA_Ile_lys_synt_N"/>
</dbReference>
<reference evidence="8 9" key="1">
    <citation type="submission" date="2016-11" db="EMBL/GenBank/DDBJ databases">
        <authorList>
            <person name="Jaros S."/>
            <person name="Januszkiewicz K."/>
            <person name="Wedrychowicz H."/>
        </authorList>
    </citation>
    <scope>NUCLEOTIDE SEQUENCE [LARGE SCALE GENOMIC DNA]</scope>
    <source>
        <strain evidence="8 9">DSM 14916</strain>
    </source>
</reference>
<comment type="catalytic activity">
    <reaction evidence="5 6">
        <text>cytidine(34) in tRNA(Ile2) + L-lysine + ATP = lysidine(34) in tRNA(Ile2) + AMP + diphosphate + H(+)</text>
        <dbReference type="Rhea" id="RHEA:43744"/>
        <dbReference type="Rhea" id="RHEA-COMP:10625"/>
        <dbReference type="Rhea" id="RHEA-COMP:10670"/>
        <dbReference type="ChEBI" id="CHEBI:15378"/>
        <dbReference type="ChEBI" id="CHEBI:30616"/>
        <dbReference type="ChEBI" id="CHEBI:32551"/>
        <dbReference type="ChEBI" id="CHEBI:33019"/>
        <dbReference type="ChEBI" id="CHEBI:82748"/>
        <dbReference type="ChEBI" id="CHEBI:83665"/>
        <dbReference type="ChEBI" id="CHEBI:456215"/>
        <dbReference type="EC" id="6.3.4.19"/>
    </reaction>
</comment>
<comment type="similarity">
    <text evidence="6">Belongs to the tRNA(Ile)-lysidine synthase family.</text>
</comment>
<name>A0A1M6K0T4_9PROT</name>
<dbReference type="InterPro" id="IPR014729">
    <property type="entry name" value="Rossmann-like_a/b/a_fold"/>
</dbReference>
<dbReference type="PANTHER" id="PTHR43033">
    <property type="entry name" value="TRNA(ILE)-LYSIDINE SYNTHASE-RELATED"/>
    <property type="match status" value="1"/>
</dbReference>
<dbReference type="Gene3D" id="3.40.50.620">
    <property type="entry name" value="HUPs"/>
    <property type="match status" value="1"/>
</dbReference>
<sequence>MAGLGPFGPAPSLAIGVSGGPHSLALSLLAAEWTAARGGRVLALVADHGLRAGSDAEAQGVIARLGALGIPARLLSLGLLAGPALHERAREARLSALAQAAEAEGTPWLLLGHHRADQAETLAFRALRGSGEAGLAGMAPARPAGGVLILRPLLRALPGAIEAFLAARGLEPLRDPSNDDPRFARARLRRALGDPDGPGQAALAEAAEAFALRRKRLRGAVAARLAEAARFEPEGWARLDRRALGQDGVAEAALSALLRTLGGAVHPPGRAAVAALLARGAGSLGGVLWRGGLIGREPARCAGPLPARPGTLWDGRWRVISAPDGAWVGAWGGQEGERGGGRGTLPAFVAAGLPALRDGSGRLLSLPVRDGGAVLEFRPVSGPIA</sequence>
<organism evidence="8 9">
    <name type="scientific">Muricoccus roseus</name>
    <dbReference type="NCBI Taxonomy" id="198092"/>
    <lineage>
        <taxon>Bacteria</taxon>
        <taxon>Pseudomonadati</taxon>
        <taxon>Pseudomonadota</taxon>
        <taxon>Alphaproteobacteria</taxon>
        <taxon>Acetobacterales</taxon>
        <taxon>Roseomonadaceae</taxon>
        <taxon>Muricoccus</taxon>
    </lineage>
</organism>
<evidence type="ECO:0000256" key="6">
    <source>
        <dbReference type="HAMAP-Rule" id="MF_01161"/>
    </source>
</evidence>
<evidence type="ECO:0000256" key="5">
    <source>
        <dbReference type="ARBA" id="ARBA00048539"/>
    </source>
</evidence>
<dbReference type="EMBL" id="FQZF01000015">
    <property type="protein sequence ID" value="SHJ52549.1"/>
    <property type="molecule type" value="Genomic_DNA"/>
</dbReference>
<dbReference type="SUPFAM" id="SSF52402">
    <property type="entry name" value="Adenine nucleotide alpha hydrolases-like"/>
    <property type="match status" value="1"/>
</dbReference>
<protein>
    <recommendedName>
        <fullName evidence="6">tRNA(Ile)-lysidine synthase</fullName>
        <ecNumber evidence="6">6.3.4.19</ecNumber>
    </recommendedName>
    <alternativeName>
        <fullName evidence="6">tRNA(Ile)-2-lysyl-cytidine synthase</fullName>
    </alternativeName>
    <alternativeName>
        <fullName evidence="6">tRNA(Ile)-lysidine synthetase</fullName>
    </alternativeName>
</protein>
<dbReference type="InterPro" id="IPR012094">
    <property type="entry name" value="tRNA_Ile_lys_synt"/>
</dbReference>
<accession>A0A1M6K0T4</accession>
<dbReference type="PANTHER" id="PTHR43033:SF1">
    <property type="entry name" value="TRNA(ILE)-LYSIDINE SYNTHASE-RELATED"/>
    <property type="match status" value="1"/>
</dbReference>
<comment type="subcellular location">
    <subcellularLocation>
        <location evidence="6">Cytoplasm</location>
    </subcellularLocation>
</comment>
<dbReference type="GO" id="GO:0006400">
    <property type="term" value="P:tRNA modification"/>
    <property type="evidence" value="ECO:0007669"/>
    <property type="project" value="UniProtKB-UniRule"/>
</dbReference>
<proteinExistence type="inferred from homology"/>
<keyword evidence="3" id="KW-0547">Nucleotide-binding</keyword>
<dbReference type="Pfam" id="PF01171">
    <property type="entry name" value="ATP_bind_3"/>
    <property type="match status" value="1"/>
</dbReference>
<keyword evidence="9" id="KW-1185">Reference proteome</keyword>
<keyword evidence="1 6" id="KW-0436">Ligase</keyword>
<feature type="domain" description="tRNA(Ile)-lysidine/2-thiocytidine synthase N-terminal" evidence="7">
    <location>
        <begin position="13"/>
        <end position="190"/>
    </location>
</feature>
<dbReference type="InterPro" id="IPR011063">
    <property type="entry name" value="TilS/TtcA_N"/>
</dbReference>
<comment type="function">
    <text evidence="6">Ligates lysine onto the cytidine present at position 34 of the AUA codon-specific tRNA(Ile) that contains the anticodon CAU, in an ATP-dependent manner. Cytidine is converted to lysidine, thus changing the amino acid specificity of the tRNA from methionine to isoleucine.</text>
</comment>
<evidence type="ECO:0000256" key="2">
    <source>
        <dbReference type="ARBA" id="ARBA00022694"/>
    </source>
</evidence>
<evidence type="ECO:0000256" key="4">
    <source>
        <dbReference type="ARBA" id="ARBA00022840"/>
    </source>
</evidence>
<keyword evidence="4" id="KW-0067">ATP-binding</keyword>
<dbReference type="CDD" id="cd01992">
    <property type="entry name" value="TilS_N"/>
    <property type="match status" value="1"/>
</dbReference>
<dbReference type="EC" id="6.3.4.19" evidence="6"/>
<dbReference type="NCBIfam" id="TIGR02432">
    <property type="entry name" value="lysidine_TilS_N"/>
    <property type="match status" value="1"/>
</dbReference>
<keyword evidence="2 6" id="KW-0819">tRNA processing</keyword>